<evidence type="ECO:0000313" key="4">
    <source>
        <dbReference type="Proteomes" id="UP001501237"/>
    </source>
</evidence>
<reference evidence="4" key="1">
    <citation type="journal article" date="2019" name="Int. J. Syst. Evol. Microbiol.">
        <title>The Global Catalogue of Microorganisms (GCM) 10K type strain sequencing project: providing services to taxonomists for standard genome sequencing and annotation.</title>
        <authorList>
            <consortium name="The Broad Institute Genomics Platform"/>
            <consortium name="The Broad Institute Genome Sequencing Center for Infectious Disease"/>
            <person name="Wu L."/>
            <person name="Ma J."/>
        </authorList>
    </citation>
    <scope>NUCLEOTIDE SEQUENCE [LARGE SCALE GENOMIC DNA]</scope>
    <source>
        <strain evidence="4">JCM 9377</strain>
    </source>
</reference>
<protein>
    <submittedName>
        <fullName evidence="3">Long-chain fatty acid--CoA ligase</fullName>
    </submittedName>
</protein>
<dbReference type="GO" id="GO:0016874">
    <property type="term" value="F:ligase activity"/>
    <property type="evidence" value="ECO:0007669"/>
    <property type="project" value="UniProtKB-KW"/>
</dbReference>
<dbReference type="Pfam" id="PF00501">
    <property type="entry name" value="AMP-binding"/>
    <property type="match status" value="1"/>
</dbReference>
<sequence length="468" mass="49682">MGRELVVSAEEHGDRAALVFEDRTIGYREFLDLALRVAGDLRERGLEAGDRVAVMLPNVPAFAIVFYGVQLAGGIAVPVNPLCKEREVAHYVGDSGARFLVVGEHQAGAETRFGAVVLGVDAYATQLTGGQPAEPAERAADDIAVIIYTAGMTGVSRGAQLSNANVGSNARVVADELLDLGPDDVILGCLPFFHAFGLTCTLGSAVSRGATLVLVPRFTPGKALELMRRHGVSVLLAVPTMLAGLLASGHEGLPALRTCVSGGSSLPVALLERFEAEFGTPVYEGYGLSETSPVASFNHPKLGRKAGSIGTPMTGVEMDLVDGEIVIRGENLMKGYWKADDATARVVRDGWLFTGDLAERDEDGYYFITGRSKDLVIRGGLNVYPGEIETVLLEHPAVAEAAVHPVPDEALGEEVAAAVVLRDGMTATPDELRTFVRSQVAPYKYPRTVRLVPALPKDPEGRIIRSAL</sequence>
<dbReference type="EMBL" id="BAAAUV010000001">
    <property type="protein sequence ID" value="GAA3193389.1"/>
    <property type="molecule type" value="Genomic_DNA"/>
</dbReference>
<dbReference type="PANTHER" id="PTHR43767">
    <property type="entry name" value="LONG-CHAIN-FATTY-ACID--COA LIGASE"/>
    <property type="match status" value="1"/>
</dbReference>
<dbReference type="InterPro" id="IPR042099">
    <property type="entry name" value="ANL_N_sf"/>
</dbReference>
<dbReference type="Gene3D" id="3.30.300.30">
    <property type="match status" value="1"/>
</dbReference>
<keyword evidence="4" id="KW-1185">Reference proteome</keyword>
<evidence type="ECO:0000259" key="2">
    <source>
        <dbReference type="Pfam" id="PF13193"/>
    </source>
</evidence>
<dbReference type="InterPro" id="IPR025110">
    <property type="entry name" value="AMP-bd_C"/>
</dbReference>
<dbReference type="InterPro" id="IPR045851">
    <property type="entry name" value="AMP-bd_C_sf"/>
</dbReference>
<dbReference type="InterPro" id="IPR000873">
    <property type="entry name" value="AMP-dep_synth/lig_dom"/>
</dbReference>
<proteinExistence type="predicted"/>
<dbReference type="Proteomes" id="UP001501237">
    <property type="component" value="Unassembled WGS sequence"/>
</dbReference>
<gene>
    <name evidence="3" type="ORF">GCM10010468_02650</name>
</gene>
<evidence type="ECO:0000259" key="1">
    <source>
        <dbReference type="Pfam" id="PF00501"/>
    </source>
</evidence>
<dbReference type="SUPFAM" id="SSF56801">
    <property type="entry name" value="Acetyl-CoA synthetase-like"/>
    <property type="match status" value="1"/>
</dbReference>
<comment type="caution">
    <text evidence="3">The sequence shown here is derived from an EMBL/GenBank/DDBJ whole genome shotgun (WGS) entry which is preliminary data.</text>
</comment>
<dbReference type="Gene3D" id="3.40.50.12780">
    <property type="entry name" value="N-terminal domain of ligase-like"/>
    <property type="match status" value="1"/>
</dbReference>
<organism evidence="3 4">
    <name type="scientific">Actinocorallia longicatena</name>
    <dbReference type="NCBI Taxonomy" id="111803"/>
    <lineage>
        <taxon>Bacteria</taxon>
        <taxon>Bacillati</taxon>
        <taxon>Actinomycetota</taxon>
        <taxon>Actinomycetes</taxon>
        <taxon>Streptosporangiales</taxon>
        <taxon>Thermomonosporaceae</taxon>
        <taxon>Actinocorallia</taxon>
    </lineage>
</organism>
<dbReference type="PANTHER" id="PTHR43767:SF12">
    <property type="entry name" value="AMP-DEPENDENT SYNTHETASE AND LIGASE"/>
    <property type="match status" value="1"/>
</dbReference>
<accession>A0ABP6PWH2</accession>
<keyword evidence="3" id="KW-0436">Ligase</keyword>
<feature type="domain" description="AMP-dependent synthetase/ligase" evidence="1">
    <location>
        <begin position="8"/>
        <end position="337"/>
    </location>
</feature>
<dbReference type="InterPro" id="IPR050237">
    <property type="entry name" value="ATP-dep_AMP-bd_enzyme"/>
</dbReference>
<name>A0ABP6PWH2_9ACTN</name>
<dbReference type="Pfam" id="PF13193">
    <property type="entry name" value="AMP-binding_C"/>
    <property type="match status" value="1"/>
</dbReference>
<feature type="domain" description="AMP-binding enzyme C-terminal" evidence="2">
    <location>
        <begin position="387"/>
        <end position="461"/>
    </location>
</feature>
<evidence type="ECO:0000313" key="3">
    <source>
        <dbReference type="EMBL" id="GAA3193389.1"/>
    </source>
</evidence>